<dbReference type="InterPro" id="IPR036514">
    <property type="entry name" value="SGNH_hydro_sf"/>
</dbReference>
<dbReference type="Proteomes" id="UP000597444">
    <property type="component" value="Unassembled WGS sequence"/>
</dbReference>
<sequence>MRNKSLFCKRGGISFLLACLLFVCIVTNVHAATHLRSSLLVGPKRYYLALGDSLAFGYQPDWNFARGYASDFFQDLKQHGAQTYVNLGCPGETSSTMIHGGCSYAVLRKYPYQGAQLDAAVNYLHAHSRTVSPVTLDIGANDLITGIDSQNCSIDTEVFDTALASFDMNLTQVILPQLHDALLVGGKVTGDLIVNNYYDPFQNTCPQTVSYVQQFNQHIIKDVRGYGIVVDTFSAFGGSTTPNPHICTYTWMCSVFKDIHATNTGYGVIAAALERTVGY</sequence>
<dbReference type="CDD" id="cd00229">
    <property type="entry name" value="SGNH_hydrolase"/>
    <property type="match status" value="1"/>
</dbReference>
<evidence type="ECO:0000313" key="3">
    <source>
        <dbReference type="Proteomes" id="UP000597444"/>
    </source>
</evidence>
<dbReference type="RefSeq" id="WP_220202133.1">
    <property type="nucleotide sequence ID" value="NZ_BNJK01000001.1"/>
</dbReference>
<protein>
    <recommendedName>
        <fullName evidence="1">SGNH hydrolase-type esterase domain-containing protein</fullName>
    </recommendedName>
</protein>
<accession>A0A8J3N077</accession>
<dbReference type="Gene3D" id="3.40.50.1110">
    <property type="entry name" value="SGNH hydrolase"/>
    <property type="match status" value="1"/>
</dbReference>
<name>A0A8J3N077_9CHLR</name>
<dbReference type="Pfam" id="PF13472">
    <property type="entry name" value="Lipase_GDSL_2"/>
    <property type="match status" value="1"/>
</dbReference>
<dbReference type="AlphaFoldDB" id="A0A8J3N077"/>
<organism evidence="2 3">
    <name type="scientific">Reticulibacter mediterranei</name>
    <dbReference type="NCBI Taxonomy" id="2778369"/>
    <lineage>
        <taxon>Bacteria</taxon>
        <taxon>Bacillati</taxon>
        <taxon>Chloroflexota</taxon>
        <taxon>Ktedonobacteria</taxon>
        <taxon>Ktedonobacterales</taxon>
        <taxon>Reticulibacteraceae</taxon>
        <taxon>Reticulibacter</taxon>
    </lineage>
</organism>
<dbReference type="InterPro" id="IPR013830">
    <property type="entry name" value="SGNH_hydro"/>
</dbReference>
<feature type="domain" description="SGNH hydrolase-type esterase" evidence="1">
    <location>
        <begin position="49"/>
        <end position="266"/>
    </location>
</feature>
<dbReference type="EMBL" id="BNJK01000001">
    <property type="protein sequence ID" value="GHO91223.1"/>
    <property type="molecule type" value="Genomic_DNA"/>
</dbReference>
<proteinExistence type="predicted"/>
<keyword evidence="3" id="KW-1185">Reference proteome</keyword>
<gene>
    <name evidence="2" type="ORF">KSF_012710</name>
</gene>
<dbReference type="SUPFAM" id="SSF52266">
    <property type="entry name" value="SGNH hydrolase"/>
    <property type="match status" value="1"/>
</dbReference>
<evidence type="ECO:0000259" key="1">
    <source>
        <dbReference type="Pfam" id="PF13472"/>
    </source>
</evidence>
<reference evidence="2" key="1">
    <citation type="submission" date="2020-10" db="EMBL/GenBank/DDBJ databases">
        <title>Taxonomic study of unclassified bacteria belonging to the class Ktedonobacteria.</title>
        <authorList>
            <person name="Yabe S."/>
            <person name="Wang C.M."/>
            <person name="Zheng Y."/>
            <person name="Sakai Y."/>
            <person name="Cavaletti L."/>
            <person name="Monciardini P."/>
            <person name="Donadio S."/>
        </authorList>
    </citation>
    <scope>NUCLEOTIDE SEQUENCE</scope>
    <source>
        <strain evidence="2">ID150040</strain>
    </source>
</reference>
<comment type="caution">
    <text evidence="2">The sequence shown here is derived from an EMBL/GenBank/DDBJ whole genome shotgun (WGS) entry which is preliminary data.</text>
</comment>
<evidence type="ECO:0000313" key="2">
    <source>
        <dbReference type="EMBL" id="GHO91223.1"/>
    </source>
</evidence>